<name>A0A7W6ETD0_9BACT</name>
<keyword evidence="7" id="KW-1015">Disulfide bond</keyword>
<feature type="region of interest" description="Disordered" evidence="9">
    <location>
        <begin position="3309"/>
        <end position="3346"/>
    </location>
</feature>
<evidence type="ECO:0000313" key="11">
    <source>
        <dbReference type="EMBL" id="MBB3841664.1"/>
    </source>
</evidence>
<comment type="caution">
    <text evidence="11">The sequence shown here is derived from an EMBL/GenBank/DDBJ whole genome shotgun (WGS) entry which is preliminary data.</text>
</comment>
<feature type="domain" description="HYR" evidence="10">
    <location>
        <begin position="1519"/>
        <end position="1613"/>
    </location>
</feature>
<dbReference type="GO" id="GO:0007166">
    <property type="term" value="P:cell surface receptor signaling pathway"/>
    <property type="evidence" value="ECO:0007669"/>
    <property type="project" value="TreeGrafter"/>
</dbReference>
<dbReference type="NCBIfam" id="NF012200">
    <property type="entry name" value="choice_anch_D"/>
    <property type="match status" value="4"/>
</dbReference>
<sequence length="3429" mass="354380">MKANLYPSFFSKTNRSLLLLCGVFLGLLFMSGNPTFAQITISEDFDYGTTSGDLTNQNGGTGFAAAWSGGTGAYTATGLSFGGLTSPGGAMIVASGSNARRQITTGFDAAGPISGSFLFKLNAAPASSSVLMLGLGTNASTNNQNHYLGFLPANDGQSGNPALGIRGTGISAMTGGAALTTGTTYLYAFSYGNGSTSAWILSLAQYNNFFNGTTLDQTAMNAATIGSAATNVTGKVTIATNSSNLTTMNYLFSYFFSNGSLTVDRVRMSGTAALGGLGSATTSYTFNGTNSTDWATAFNWSGAVVPTSANLASGDAVVIASNCTITGGAISFPSGTSLTINASTTFTMTSTPTITIQSGATLTINGTLTANNGTLNNAGTMNTASTGNFSNPSGSFNNSGTFNHSGTSTSTYGGFTNTGTINNSGTLNSSQYINVQNNGTFTNNSGGSVQFNGFINAANKTITNNGSMAAALDNAGTFINNNTFSFNYLGVSNRSGATLTNSTGATMAFGLLAFSNSGTFNNNGTYSMTQGSGLASFANTSTGIITNTGTMTIGASVPATNAGTITNETSSTFTNNGTLSGAGTLTNNGTYKGAGSYSGSLFTNPNGSFVAPGNSPGCHSFSNGYTNNGTLQIELGGTTACTQYDRLNITGTATLGGTLDVSLINSYTGSNGHQLTIINATTLSGTFSTVNLPANWYINYNLPSAGQVTLSYNAPITAGAALSFDGTNDYVSVPDANILDFGASLTLEAWVKPASFNSYNIIIDKRTNTDATANYGLTLTNGKPMFYFWTNSSDSRFHTAPSAISLNTWSHIAATYDGAKVKLYVNGVLVYSQAETQIPPSTNQPLSIGRNPSSLQYFNGAIDEVRIWNTVRTCDQIGQQYNCELVGNESGLVAYYKFNQGAADSNNSSISSLTDATANGNHGTFNNFALSGSTSNFIATGSVTTGTSCPTVVAPEIDLQGGTPLTSISSGDSSPATADGTDLGNVLVNGSLTRTFTILNTGNNTLTITDITSNNTKFTITNKPTSVAANSSATFDVVFNPTATGAQNATISVTNNDCDESPYTFIVTGAGATTGAALHFDGSNDLITASGLLPTPPTQFTVEFWLKPESLSDYNQEISIGSASSGHWNGFAFHTTANGSVYVGTDIASRMTPVNIPANTVVLNTWQHFAYVYNNGTGYFYKNGVLLYTKGNSAPPSFDVLRIGSGCCLPIKGALDELRIWNTARTCEQISQQRSCELTGTEANLVAYYPFNQGFAGSDNSGTTTLNDLATTIGGANNGTLTGFALTGTTSNWIAAGGVISGTNCPAVVAPEINVQGGSPLVSILNGSTSTSTANHTDFGSVNINSALERTFTIQNTGNDALTLTNITSNNATFVVSNVPTTVAANSSATFTVTFTPTATGAQNATITVLNNDCDEANYTFTISGTGSCVAPSFSVCPTNQTANTAAGGCTATVNYTATATGNPTPTISYVFTGATVGSGSGTGSGSVFNKGITSVTLTAANGCGNNATCTFNVTVNDTEAPVLHCPSNQTMTVASGGCTTDYTIADPLSDNCSGATWGYILSGATTKTISGVADGASSGAISFNVGTTTVTLTGTDGTNSAVGCTFTVTVNAPEINVKGKGQDIVDGTTGTSELNDTNFGTTSGAALTRTFTIQNTGTAPLTISALTSSNTKFKVSELSSPSPLSSGSSATFTVTFSPNSITTQTSVISIINDDCNESTYDFDVSATSTSVNANALYFDGYDDLIEVPMPTPLFGTNSTTVEFWAKGAPNFSFPINFTGSGTTIILGPTLALAVYGDNTYFTGYPIEDCWHHYAFTYNGTTSTVYAYVDGQPTPTASFQGNFPTVSTNMWLGSRAGSYPWNGTMDELRVWNVQRTQAQIQANLFNELAGNESGLVAYYNFNQGTAGGDNTGNTSLFDAQTNGTARTGTMTGFALNGTTSNWIASGGLQHYPEIDIQGNTTSIVDGDTSPADTDHTSFGDVFIGNSLVRTFTIKNTGTKELNIGSIGSSNSLFKVGSLSTASPLAVNASATFTVTFTPTALGAQSATITVNNDDCNEAVYDFEVSGLSSCTATATISGTNSAICAGNNAVFTLTGTNGAVVTYNVNGGSNATTTLTGGTATVTISGVTANQTLNLVSVNDGTCTLNLSASATVTVKPLPSINVPATAICIGGNLTLSPNTGGVWTSSDESKATVTNAGQVTAIASGNVTFTFTETVTGCSSTTPTITVNALPTSVVSGGGTVCSTEPLPNVSIALTGTGPWSLVYSNGTTSTSRTGISSSPYTIVGAAAGTYTVTSVSDANCTGTSMSGSALVKVNPMPTLVAGAVTSPTSCAGTNGKIAFTTTNLPDGDYQLTYTGAGSPKTVTVLSNTFTLGGLSAGVYSSFSITYNNCTATLADAQSLSDPLAPVLSIKSTSNPSTCLGNDGRIVFSTTNLPDGNHPIAFTGTGSPKTLSVAAGVGTLEGLSAGTYTNFSVSYSGCTGTLTESATLNDPSTPVLVAGAVTNPSTCSGSDGRIAFTTQQLQDGSYSLNYTGAGSPKTVNVVANGFTLSSLPAGEYSTFSITRSGCTGSDITSKTLSDPNPPTITLGAIPAICAGATSFTIPYTATTLSPVTYSVAGAGIVAETNQSLTPSFITVQLSAPASGTSMHFTLTVKNGNQCVSQPLTGTVVVRPLPTATIQGTTTVCLNAPMPTIQFTGASTTSPYTFSFKLNGNSTQSITTSSGNSASLNAATNQAGVFTYTLEKVSDTYGCSQPQNGSATVTVLTKPTFTLTTQQVTLNEGNSQTFCDTDANPVNSLQFNVTGLCVVGSPVWRVQIGSGVWSDWSPISPISQLSNNQPHRYQAACDRTCPVTYTSPIEVTINSRASVPQNVSLAVDGVSVAAGETKEVCSLVNTTLLFAANCATDEMTLYSVDGGDYSAGVPVGLVDNQYHNYRVRCRKSNGLPSCIETESGVMRLKLVLIPSAPTVSLSSTGSCNSTASFGGQSSCGSLKTVWYNATTHIALPSLPTTVPLETTSYYARCQTENGCVSEKSNVVTFTITPTQVAPIVTVSQELVCTGTTVTVSANCPAGSTTFWNTGITTPSFEVSFSNVTKQSYWAKCLFESGCQSAESIRKDIYWNAFVVTLINIGQTKSAVKTNDRSAWSSQFITRDGGPELEQSTQQNPTLYYVEHPNKIAPRYWTINVDACALGTNGSLTFDMLATPEMGAIRSFNTHENNAPYFMYANRDGWTELYAQNHPAYGFFADNGNGGNQYDEGLPKGLYKLSVRYWDKKGWGSIYPATRQAQGSVLAYQEYWFRIQSKEGVGVGAARTADSGQQSAASEEVKSKEQGTNAQGSDNGKQLTDNGTFATVLPNPVTNTLHLKVQKSKGQVVQTTLRDASGRQIFSYSFQPESNTHQEEMEVTNLPSGLYFLNVQTQMEQVTLKVIKIN</sequence>
<gene>
    <name evidence="11" type="ORF">FHS57_005693</name>
</gene>
<dbReference type="PROSITE" id="PS50825">
    <property type="entry name" value="HYR"/>
    <property type="match status" value="2"/>
</dbReference>
<dbReference type="InterPro" id="IPR043543">
    <property type="entry name" value="PAPPA/PAPPA2"/>
</dbReference>
<dbReference type="Proteomes" id="UP000541352">
    <property type="component" value="Unassembled WGS sequence"/>
</dbReference>
<dbReference type="InterPro" id="IPR003410">
    <property type="entry name" value="HYR_dom"/>
</dbReference>
<dbReference type="GO" id="GO:0005615">
    <property type="term" value="C:extracellular space"/>
    <property type="evidence" value="ECO:0007669"/>
    <property type="project" value="TreeGrafter"/>
</dbReference>
<reference evidence="11 12" key="1">
    <citation type="submission" date="2020-08" db="EMBL/GenBank/DDBJ databases">
        <title>Genomic Encyclopedia of Type Strains, Phase IV (KMG-IV): sequencing the most valuable type-strain genomes for metagenomic binning, comparative biology and taxonomic classification.</title>
        <authorList>
            <person name="Goeker M."/>
        </authorList>
    </citation>
    <scope>NUCLEOTIDE SEQUENCE [LARGE SCALE GENOMIC DNA]</scope>
    <source>
        <strain evidence="11 12">DSM 17976</strain>
    </source>
</reference>
<evidence type="ECO:0000256" key="5">
    <source>
        <dbReference type="ARBA" id="ARBA00022737"/>
    </source>
</evidence>
<keyword evidence="6" id="KW-0969">Cilium</keyword>
<evidence type="ECO:0000256" key="9">
    <source>
        <dbReference type="SAM" id="MobiDB-lite"/>
    </source>
</evidence>
<dbReference type="GO" id="GO:0006508">
    <property type="term" value="P:proteolysis"/>
    <property type="evidence" value="ECO:0007669"/>
    <property type="project" value="TreeGrafter"/>
</dbReference>
<dbReference type="Pfam" id="PF13385">
    <property type="entry name" value="Laminin_G_3"/>
    <property type="match status" value="3"/>
</dbReference>
<dbReference type="RefSeq" id="WP_183979473.1">
    <property type="nucleotide sequence ID" value="NZ_JACIBY010000019.1"/>
</dbReference>
<dbReference type="Pfam" id="PF02368">
    <property type="entry name" value="Big_2"/>
    <property type="match status" value="1"/>
</dbReference>
<evidence type="ECO:0000256" key="2">
    <source>
        <dbReference type="ARBA" id="ARBA00004496"/>
    </source>
</evidence>
<keyword evidence="8" id="KW-0966">Cell projection</keyword>
<protein>
    <recommendedName>
        <fullName evidence="10">HYR domain-containing protein</fullName>
    </recommendedName>
</protein>
<dbReference type="GO" id="GO:0005737">
    <property type="term" value="C:cytoplasm"/>
    <property type="evidence" value="ECO:0007669"/>
    <property type="project" value="UniProtKB-SubCell"/>
</dbReference>
<dbReference type="GO" id="GO:0004553">
    <property type="term" value="F:hydrolase activity, hydrolyzing O-glycosyl compounds"/>
    <property type="evidence" value="ECO:0007669"/>
    <property type="project" value="UniProtKB-ARBA"/>
</dbReference>
<dbReference type="Gene3D" id="2.60.40.10">
    <property type="entry name" value="Immunoglobulins"/>
    <property type="match status" value="4"/>
</dbReference>
<dbReference type="Pfam" id="PF22544">
    <property type="entry name" value="HYDIN_VesB_CFA65-like_Ig"/>
    <property type="match status" value="3"/>
</dbReference>
<feature type="compositionally biased region" description="Polar residues" evidence="9">
    <location>
        <begin position="3329"/>
        <end position="3346"/>
    </location>
</feature>
<dbReference type="SUPFAM" id="SSF81296">
    <property type="entry name" value="E set domains"/>
    <property type="match status" value="1"/>
</dbReference>
<dbReference type="PANTHER" id="PTHR46130:SF3">
    <property type="entry name" value="CHROMOSOME UNDETERMINED SCAFFOLD_33, WHOLE GENOME SHOTGUN SEQUENCE"/>
    <property type="match status" value="1"/>
</dbReference>
<dbReference type="InterPro" id="IPR013783">
    <property type="entry name" value="Ig-like_fold"/>
</dbReference>
<organism evidence="11 12">
    <name type="scientific">Runella defluvii</name>
    <dbReference type="NCBI Taxonomy" id="370973"/>
    <lineage>
        <taxon>Bacteria</taxon>
        <taxon>Pseudomonadati</taxon>
        <taxon>Bacteroidota</taxon>
        <taxon>Cytophagia</taxon>
        <taxon>Cytophagales</taxon>
        <taxon>Spirosomataceae</taxon>
        <taxon>Runella</taxon>
    </lineage>
</organism>
<dbReference type="PANTHER" id="PTHR46130">
    <property type="entry name" value="LAMGL DOMAIN-CONTAINING PROTEIN"/>
    <property type="match status" value="1"/>
</dbReference>
<accession>A0A7W6ETD0</accession>
<dbReference type="SMART" id="SM00560">
    <property type="entry name" value="LamGL"/>
    <property type="match status" value="2"/>
</dbReference>
<dbReference type="InterPro" id="IPR003343">
    <property type="entry name" value="Big_2"/>
</dbReference>
<keyword evidence="5" id="KW-0677">Repeat</keyword>
<proteinExistence type="predicted"/>
<dbReference type="InterPro" id="IPR014756">
    <property type="entry name" value="Ig_E-set"/>
</dbReference>
<dbReference type="InterPro" id="IPR026444">
    <property type="entry name" value="Secre_tail"/>
</dbReference>
<evidence type="ECO:0000259" key="10">
    <source>
        <dbReference type="PROSITE" id="PS50825"/>
    </source>
</evidence>
<dbReference type="Pfam" id="PF02494">
    <property type="entry name" value="HYR"/>
    <property type="match status" value="1"/>
</dbReference>
<evidence type="ECO:0000256" key="8">
    <source>
        <dbReference type="ARBA" id="ARBA00023273"/>
    </source>
</evidence>
<dbReference type="InterPro" id="IPR006558">
    <property type="entry name" value="LamG-like"/>
</dbReference>
<dbReference type="InterPro" id="IPR053879">
    <property type="entry name" value="HYDIN_VesB_CFA65-like_Ig"/>
</dbReference>
<dbReference type="PROSITE" id="PS50194">
    <property type="entry name" value="FILAMIN_REPEAT"/>
    <property type="match status" value="1"/>
</dbReference>
<dbReference type="InterPro" id="IPR013320">
    <property type="entry name" value="ConA-like_dom_sf"/>
</dbReference>
<dbReference type="GO" id="GO:0004222">
    <property type="term" value="F:metalloendopeptidase activity"/>
    <property type="evidence" value="ECO:0007669"/>
    <property type="project" value="TreeGrafter"/>
</dbReference>
<dbReference type="GO" id="GO:0005975">
    <property type="term" value="P:carbohydrate metabolic process"/>
    <property type="evidence" value="ECO:0007669"/>
    <property type="project" value="UniProtKB-ARBA"/>
</dbReference>
<evidence type="ECO:0000256" key="6">
    <source>
        <dbReference type="ARBA" id="ARBA00023069"/>
    </source>
</evidence>
<dbReference type="NCBIfam" id="TIGR04183">
    <property type="entry name" value="Por_Secre_tail"/>
    <property type="match status" value="1"/>
</dbReference>
<keyword evidence="3" id="KW-0963">Cytoplasm</keyword>
<dbReference type="InterPro" id="IPR017868">
    <property type="entry name" value="Filamin/ABP280_repeat-like"/>
</dbReference>
<evidence type="ECO:0000256" key="7">
    <source>
        <dbReference type="ARBA" id="ARBA00023157"/>
    </source>
</evidence>
<evidence type="ECO:0000256" key="1">
    <source>
        <dbReference type="ARBA" id="ARBA00004138"/>
    </source>
</evidence>
<evidence type="ECO:0000256" key="3">
    <source>
        <dbReference type="ARBA" id="ARBA00022490"/>
    </source>
</evidence>
<keyword evidence="4" id="KW-0732">Signal</keyword>
<evidence type="ECO:0000313" key="12">
    <source>
        <dbReference type="Proteomes" id="UP000541352"/>
    </source>
</evidence>
<dbReference type="Pfam" id="PF18962">
    <property type="entry name" value="Por_Secre_tail"/>
    <property type="match status" value="1"/>
</dbReference>
<keyword evidence="12" id="KW-1185">Reference proteome</keyword>
<dbReference type="EMBL" id="JACIBY010000019">
    <property type="protein sequence ID" value="MBB3841664.1"/>
    <property type="molecule type" value="Genomic_DNA"/>
</dbReference>
<evidence type="ECO:0000256" key="4">
    <source>
        <dbReference type="ARBA" id="ARBA00022729"/>
    </source>
</evidence>
<dbReference type="Gene3D" id="2.60.120.200">
    <property type="match status" value="3"/>
</dbReference>
<comment type="subcellular location">
    <subcellularLocation>
        <location evidence="1">Cell projection</location>
        <location evidence="1">Cilium</location>
    </subcellularLocation>
    <subcellularLocation>
        <location evidence="2">Cytoplasm</location>
    </subcellularLocation>
</comment>
<dbReference type="SUPFAM" id="SSF49899">
    <property type="entry name" value="Concanavalin A-like lectins/glucanases"/>
    <property type="match status" value="3"/>
</dbReference>
<feature type="domain" description="HYR" evidence="10">
    <location>
        <begin position="1427"/>
        <end position="1518"/>
    </location>
</feature>